<keyword evidence="2" id="KW-1185">Reference proteome</keyword>
<protein>
    <submittedName>
        <fullName evidence="1">LysM domain-containing GPI-anchored protein 1-like</fullName>
    </submittedName>
</protein>
<dbReference type="OrthoDB" id="3934549at2759"/>
<evidence type="ECO:0000313" key="2">
    <source>
        <dbReference type="Proteomes" id="UP000250235"/>
    </source>
</evidence>
<evidence type="ECO:0000313" key="1">
    <source>
        <dbReference type="EMBL" id="KZV17984.1"/>
    </source>
</evidence>
<accession>A0A2Z7AFI7</accession>
<dbReference type="Proteomes" id="UP000250235">
    <property type="component" value="Unassembled WGS sequence"/>
</dbReference>
<organism evidence="1 2">
    <name type="scientific">Dorcoceras hygrometricum</name>
    <dbReference type="NCBI Taxonomy" id="472368"/>
    <lineage>
        <taxon>Eukaryota</taxon>
        <taxon>Viridiplantae</taxon>
        <taxon>Streptophyta</taxon>
        <taxon>Embryophyta</taxon>
        <taxon>Tracheophyta</taxon>
        <taxon>Spermatophyta</taxon>
        <taxon>Magnoliopsida</taxon>
        <taxon>eudicotyledons</taxon>
        <taxon>Gunneridae</taxon>
        <taxon>Pentapetalae</taxon>
        <taxon>asterids</taxon>
        <taxon>lamiids</taxon>
        <taxon>Lamiales</taxon>
        <taxon>Gesneriaceae</taxon>
        <taxon>Didymocarpoideae</taxon>
        <taxon>Trichosporeae</taxon>
        <taxon>Loxocarpinae</taxon>
        <taxon>Dorcoceras</taxon>
    </lineage>
</organism>
<reference evidence="1 2" key="1">
    <citation type="journal article" date="2015" name="Proc. Natl. Acad. Sci. U.S.A.">
        <title>The resurrection genome of Boea hygrometrica: A blueprint for survival of dehydration.</title>
        <authorList>
            <person name="Xiao L."/>
            <person name="Yang G."/>
            <person name="Zhang L."/>
            <person name="Yang X."/>
            <person name="Zhao S."/>
            <person name="Ji Z."/>
            <person name="Zhou Q."/>
            <person name="Hu M."/>
            <person name="Wang Y."/>
            <person name="Chen M."/>
            <person name="Xu Y."/>
            <person name="Jin H."/>
            <person name="Xiao X."/>
            <person name="Hu G."/>
            <person name="Bao F."/>
            <person name="Hu Y."/>
            <person name="Wan P."/>
            <person name="Li L."/>
            <person name="Deng X."/>
            <person name="Kuang T."/>
            <person name="Xiang C."/>
            <person name="Zhu J.K."/>
            <person name="Oliver M.J."/>
            <person name="He Y."/>
        </authorList>
    </citation>
    <scope>NUCLEOTIDE SEQUENCE [LARGE SCALE GENOMIC DNA]</scope>
    <source>
        <strain evidence="2">cv. XS01</strain>
    </source>
</reference>
<proteinExistence type="predicted"/>
<dbReference type="AlphaFoldDB" id="A0A2Z7AFI7"/>
<sequence length="87" mass="9363">MAIESLATLDLPMIVDSIEICELKGSYCTLTMINWFLQALSVIPRGSWNDVARNVSMVRWLTSPLTLALLLPSSPSQLVANAAAGTA</sequence>
<gene>
    <name evidence="1" type="ORF">F511_40506</name>
</gene>
<name>A0A2Z7AFI7_9LAMI</name>
<dbReference type="EMBL" id="KV017599">
    <property type="protein sequence ID" value="KZV17984.1"/>
    <property type="molecule type" value="Genomic_DNA"/>
</dbReference>